<dbReference type="EMBL" id="OZ024668">
    <property type="protein sequence ID" value="CAK9889504.1"/>
    <property type="molecule type" value="Genomic_DNA"/>
</dbReference>
<name>A0A5E6PQD3_PSEFL</name>
<evidence type="ECO:0000313" key="3">
    <source>
        <dbReference type="Proteomes" id="UP000326595"/>
    </source>
</evidence>
<reference evidence="1 3" key="2">
    <citation type="submission" date="2024-03" db="EMBL/GenBank/DDBJ databases">
        <authorList>
            <person name="Alaster D. Moffat"/>
            <person name="Govind Chandra"/>
            <person name="Andrew W. Truman"/>
        </authorList>
    </citation>
    <scope>NUCLEOTIDE SEQUENCE [LARGE SCALE GENOMIC DNA]</scope>
    <source>
        <strain evidence="1">PS652</strain>
    </source>
</reference>
<reference evidence="2" key="1">
    <citation type="submission" date="2019-09" db="EMBL/GenBank/DDBJ databases">
        <authorList>
            <person name="Chandra G."/>
            <person name="Truman W A."/>
        </authorList>
    </citation>
    <scope>NUCLEOTIDE SEQUENCE [LARGE SCALE GENOMIC DNA]</scope>
    <source>
        <strain evidence="2">PS652</strain>
    </source>
</reference>
<evidence type="ECO:0000313" key="1">
    <source>
        <dbReference type="EMBL" id="CAK9889504.1"/>
    </source>
</evidence>
<organism evidence="2">
    <name type="scientific">Pseudomonas fluorescens</name>
    <dbReference type="NCBI Taxonomy" id="294"/>
    <lineage>
        <taxon>Bacteria</taxon>
        <taxon>Pseudomonadati</taxon>
        <taxon>Pseudomonadota</taxon>
        <taxon>Gammaproteobacteria</taxon>
        <taxon>Pseudomonadales</taxon>
        <taxon>Pseudomonadaceae</taxon>
        <taxon>Pseudomonas</taxon>
    </lineage>
</organism>
<accession>A0A5E6PQD3</accession>
<gene>
    <name evidence="2" type="ORF">PS652_00445</name>
    <name evidence="1" type="ORF">PS652_02333</name>
</gene>
<dbReference type="EMBL" id="CABVHG010000002">
    <property type="protein sequence ID" value="VVM44480.1"/>
    <property type="molecule type" value="Genomic_DNA"/>
</dbReference>
<dbReference type="Proteomes" id="UP000326595">
    <property type="component" value="Chromosome"/>
</dbReference>
<evidence type="ECO:0000313" key="2">
    <source>
        <dbReference type="EMBL" id="VVM44480.1"/>
    </source>
</evidence>
<proteinExistence type="predicted"/>
<protein>
    <submittedName>
        <fullName evidence="2">Uncharacterized protein</fullName>
    </submittedName>
</protein>
<sequence length="270" mass="30054">MLMDDAPLFAPSLRLAACALGAAVSLGGCSHGIDSMPLQFSSFSYHDGSYYLRFRSDEEIVSLFERHTGDGQIGEWFTCALDDDQDFTVGHAMIYSLVGGVDFEGISEIKGYNYVVSAHFYKTTPDRSTQTDLLKPAIHRLLAGKTSIPCKLSITAFAYDAYYSKTMQVPVNQLLTEVARHRDPLPEWLPEPIVAGRSPLVPLIDPLPLYTARLQIIDNDTGRPRNRVAYTIKRSDGYLEHGEADFDGMTHEVLSLTRETVKLYVEDPVP</sequence>
<dbReference type="AlphaFoldDB" id="A0A5E6PQD3"/>